<dbReference type="AlphaFoldDB" id="A0A444X0R1"/>
<gene>
    <name evidence="1" type="ORF">Ahy_B10g101954</name>
</gene>
<dbReference type="GO" id="GO:0010073">
    <property type="term" value="P:meristem maintenance"/>
    <property type="evidence" value="ECO:0007669"/>
    <property type="project" value="InterPro"/>
</dbReference>
<name>A0A444X0R1_ARAHY</name>
<evidence type="ECO:0000313" key="1">
    <source>
        <dbReference type="EMBL" id="RYQ83296.1"/>
    </source>
</evidence>
<dbReference type="PANTHER" id="PTHR46033:SF8">
    <property type="entry name" value="PROTEIN MAINTENANCE OF MERISTEMS-LIKE"/>
    <property type="match status" value="1"/>
</dbReference>
<keyword evidence="2" id="KW-1185">Reference proteome</keyword>
<proteinExistence type="predicted"/>
<evidence type="ECO:0008006" key="3">
    <source>
        <dbReference type="Google" id="ProtNLM"/>
    </source>
</evidence>
<reference evidence="1 2" key="1">
    <citation type="submission" date="2019-01" db="EMBL/GenBank/DDBJ databases">
        <title>Sequencing of cultivated peanut Arachis hypogaea provides insights into genome evolution and oil improvement.</title>
        <authorList>
            <person name="Chen X."/>
        </authorList>
    </citation>
    <scope>NUCLEOTIDE SEQUENCE [LARGE SCALE GENOMIC DNA]</scope>
    <source>
        <strain evidence="2">cv. Fuhuasheng</strain>
        <tissue evidence="1">Leaves</tissue>
    </source>
</reference>
<protein>
    <recommendedName>
        <fullName evidence="3">Aminotransferase-like plant mobile domain-containing protein</fullName>
    </recommendedName>
</protein>
<dbReference type="InterPro" id="IPR044824">
    <property type="entry name" value="MAIN-like"/>
</dbReference>
<accession>A0A444X0R1</accession>
<dbReference type="EMBL" id="SDMP01000020">
    <property type="protein sequence ID" value="RYQ83296.1"/>
    <property type="molecule type" value="Genomic_DNA"/>
</dbReference>
<dbReference type="Proteomes" id="UP000289738">
    <property type="component" value="Chromosome B10"/>
</dbReference>
<organism evidence="1 2">
    <name type="scientific">Arachis hypogaea</name>
    <name type="common">Peanut</name>
    <dbReference type="NCBI Taxonomy" id="3818"/>
    <lineage>
        <taxon>Eukaryota</taxon>
        <taxon>Viridiplantae</taxon>
        <taxon>Streptophyta</taxon>
        <taxon>Embryophyta</taxon>
        <taxon>Tracheophyta</taxon>
        <taxon>Spermatophyta</taxon>
        <taxon>Magnoliopsida</taxon>
        <taxon>eudicotyledons</taxon>
        <taxon>Gunneridae</taxon>
        <taxon>Pentapetalae</taxon>
        <taxon>rosids</taxon>
        <taxon>fabids</taxon>
        <taxon>Fabales</taxon>
        <taxon>Fabaceae</taxon>
        <taxon>Papilionoideae</taxon>
        <taxon>50 kb inversion clade</taxon>
        <taxon>dalbergioids sensu lato</taxon>
        <taxon>Dalbergieae</taxon>
        <taxon>Pterocarpus clade</taxon>
        <taxon>Arachis</taxon>
    </lineage>
</organism>
<comment type="caution">
    <text evidence="1">The sequence shown here is derived from an EMBL/GenBank/DDBJ whole genome shotgun (WGS) entry which is preliminary data.</text>
</comment>
<evidence type="ECO:0000313" key="2">
    <source>
        <dbReference type="Proteomes" id="UP000289738"/>
    </source>
</evidence>
<sequence length="94" mass="10979">MSIDNGKHSNREVVPDTHTFHLPVDECAMTLEDVAVILSLPTNDLQVIEIAPKKTDYRGSFIRLTWLRNLKDHLDLIDENCIQRYVKYHIMLLF</sequence>
<dbReference type="PANTHER" id="PTHR46033">
    <property type="entry name" value="PROTEIN MAIN-LIKE 2"/>
    <property type="match status" value="1"/>
</dbReference>